<evidence type="ECO:0000313" key="2">
    <source>
        <dbReference type="EMBL" id="JAD44191.1"/>
    </source>
</evidence>
<proteinExistence type="predicted"/>
<organism evidence="2">
    <name type="scientific">Arundo donax</name>
    <name type="common">Giant reed</name>
    <name type="synonym">Donax arundinaceus</name>
    <dbReference type="NCBI Taxonomy" id="35708"/>
    <lineage>
        <taxon>Eukaryota</taxon>
        <taxon>Viridiplantae</taxon>
        <taxon>Streptophyta</taxon>
        <taxon>Embryophyta</taxon>
        <taxon>Tracheophyta</taxon>
        <taxon>Spermatophyta</taxon>
        <taxon>Magnoliopsida</taxon>
        <taxon>Liliopsida</taxon>
        <taxon>Poales</taxon>
        <taxon>Poaceae</taxon>
        <taxon>PACMAD clade</taxon>
        <taxon>Arundinoideae</taxon>
        <taxon>Arundineae</taxon>
        <taxon>Arundo</taxon>
    </lineage>
</organism>
<dbReference type="AlphaFoldDB" id="A0A0A8ZZC7"/>
<name>A0A0A8ZZC7_ARUDO</name>
<accession>A0A0A8ZZC7</accession>
<feature type="region of interest" description="Disordered" evidence="1">
    <location>
        <begin position="1"/>
        <end position="25"/>
    </location>
</feature>
<sequence>MYECGNGAAAGGPSHGGRRAGPVWP</sequence>
<protein>
    <submittedName>
        <fullName evidence="2">Uncharacterized protein</fullName>
    </submittedName>
</protein>
<reference evidence="2" key="2">
    <citation type="journal article" date="2015" name="Data Brief">
        <title>Shoot transcriptome of the giant reed, Arundo donax.</title>
        <authorList>
            <person name="Barrero R.A."/>
            <person name="Guerrero F.D."/>
            <person name="Moolhuijzen P."/>
            <person name="Goolsby J.A."/>
            <person name="Tidwell J."/>
            <person name="Bellgard S.E."/>
            <person name="Bellgard M.I."/>
        </authorList>
    </citation>
    <scope>NUCLEOTIDE SEQUENCE</scope>
    <source>
        <tissue evidence="2">Shoot tissue taken approximately 20 cm above the soil surface</tissue>
    </source>
</reference>
<reference evidence="2" key="1">
    <citation type="submission" date="2014-09" db="EMBL/GenBank/DDBJ databases">
        <authorList>
            <person name="Magalhaes I.L.F."/>
            <person name="Oliveira U."/>
            <person name="Santos F.R."/>
            <person name="Vidigal T.H.D.A."/>
            <person name="Brescovit A.D."/>
            <person name="Santos A.J."/>
        </authorList>
    </citation>
    <scope>NUCLEOTIDE SEQUENCE</scope>
    <source>
        <tissue evidence="2">Shoot tissue taken approximately 20 cm above the soil surface</tissue>
    </source>
</reference>
<evidence type="ECO:0000256" key="1">
    <source>
        <dbReference type="SAM" id="MobiDB-lite"/>
    </source>
</evidence>
<dbReference type="EMBL" id="GBRH01253704">
    <property type="protein sequence ID" value="JAD44191.1"/>
    <property type="molecule type" value="Transcribed_RNA"/>
</dbReference>